<sequence>MAKMARWMLAVLALCVLGPAASGEAGPAAPRIVAVGDLHGDFAAFLDIVEAAGVADAGGRWTGGKTTFVQLGDVPDRGADSLKIIRFLQKLEKAAPRAGGKTILLVGNHEAMNVTGDLRYVSAGEYAAFADGKSKARRDRLFDRNSASIIASYKEQVPDGSIPAIKRLWEGTYPLGKIEHRLAWAPKGEIGMWVMSHPAVAEIDGTLFVHGGLSVEYSVRPIAEINKQVRAALASDTGEEPSILTDPHGPLWYRGNVSRAGEDETERKDEVEPPSIEDELAQVLAAYGAKRLVVAHTPDLNGIEASNGGRLVRVDTGISSVYGGPRSYLEITGGKALAWRKTAEGKWESMALPSPD</sequence>
<accession>A0A6I4T1H3</accession>
<dbReference type="SUPFAM" id="SSF56300">
    <property type="entry name" value="Metallo-dependent phosphatases"/>
    <property type="match status" value="1"/>
</dbReference>
<dbReference type="PRINTS" id="PR00114">
    <property type="entry name" value="STPHPHTASE"/>
</dbReference>
<dbReference type="InterPro" id="IPR006186">
    <property type="entry name" value="Ser/Thr-sp_prot-phosphatase"/>
</dbReference>
<dbReference type="PANTHER" id="PTHR46546">
    <property type="entry name" value="SHEWANELLA-LIKE PROTEIN PHOSPHATASE 1"/>
    <property type="match status" value="1"/>
</dbReference>
<evidence type="ECO:0000313" key="3">
    <source>
        <dbReference type="EMBL" id="MXO61166.1"/>
    </source>
</evidence>
<feature type="signal peptide" evidence="1">
    <location>
        <begin position="1"/>
        <end position="25"/>
    </location>
</feature>
<dbReference type="InterPro" id="IPR029052">
    <property type="entry name" value="Metallo-depent_PP-like"/>
</dbReference>
<reference evidence="3 4" key="1">
    <citation type="submission" date="2019-12" db="EMBL/GenBank/DDBJ databases">
        <title>Genomic-based taxomic classification of the family Erythrobacteraceae.</title>
        <authorList>
            <person name="Xu L."/>
        </authorList>
    </citation>
    <scope>NUCLEOTIDE SEQUENCE [LARGE SCALE GENOMIC DNA]</scope>
    <source>
        <strain evidence="3 4">MCCC 1K01500</strain>
    </source>
</reference>
<feature type="domain" description="Calcineurin-like phosphoesterase" evidence="2">
    <location>
        <begin position="31"/>
        <end position="298"/>
    </location>
</feature>
<organism evidence="3 4">
    <name type="scientific">Croceibacterium salegens</name>
    <dbReference type="NCBI Taxonomy" id="1737568"/>
    <lineage>
        <taxon>Bacteria</taxon>
        <taxon>Pseudomonadati</taxon>
        <taxon>Pseudomonadota</taxon>
        <taxon>Alphaproteobacteria</taxon>
        <taxon>Sphingomonadales</taxon>
        <taxon>Erythrobacteraceae</taxon>
        <taxon>Croceibacterium</taxon>
    </lineage>
</organism>
<gene>
    <name evidence="3" type="ORF">GRI89_16605</name>
</gene>
<feature type="chain" id="PRO_5026338324" description="Calcineurin-like phosphoesterase domain-containing protein" evidence="1">
    <location>
        <begin position="26"/>
        <end position="356"/>
    </location>
</feature>
<proteinExistence type="predicted"/>
<keyword evidence="1" id="KW-0732">Signal</keyword>
<dbReference type="PANTHER" id="PTHR46546:SF4">
    <property type="entry name" value="SHEWANELLA-LIKE PROTEIN PHOSPHATASE 1"/>
    <property type="match status" value="1"/>
</dbReference>
<dbReference type="RefSeq" id="WP_159797988.1">
    <property type="nucleotide sequence ID" value="NZ_WTYM01000059.1"/>
</dbReference>
<evidence type="ECO:0000256" key="1">
    <source>
        <dbReference type="SAM" id="SignalP"/>
    </source>
</evidence>
<name>A0A6I4T1H3_9SPHN</name>
<evidence type="ECO:0000259" key="2">
    <source>
        <dbReference type="Pfam" id="PF00149"/>
    </source>
</evidence>
<comment type="caution">
    <text evidence="3">The sequence shown here is derived from an EMBL/GenBank/DDBJ whole genome shotgun (WGS) entry which is preliminary data.</text>
</comment>
<dbReference type="Pfam" id="PF00149">
    <property type="entry name" value="Metallophos"/>
    <property type="match status" value="1"/>
</dbReference>
<protein>
    <recommendedName>
        <fullName evidence="2">Calcineurin-like phosphoesterase domain-containing protein</fullName>
    </recommendedName>
</protein>
<dbReference type="InterPro" id="IPR004843">
    <property type="entry name" value="Calcineurin-like_PHP"/>
</dbReference>
<dbReference type="OrthoDB" id="7550081at2"/>
<dbReference type="GO" id="GO:0016787">
    <property type="term" value="F:hydrolase activity"/>
    <property type="evidence" value="ECO:0007669"/>
    <property type="project" value="InterPro"/>
</dbReference>
<dbReference type="EMBL" id="WTYM01000059">
    <property type="protein sequence ID" value="MXO61166.1"/>
    <property type="molecule type" value="Genomic_DNA"/>
</dbReference>
<dbReference type="AlphaFoldDB" id="A0A6I4T1H3"/>
<keyword evidence="4" id="KW-1185">Reference proteome</keyword>
<evidence type="ECO:0000313" key="4">
    <source>
        <dbReference type="Proteomes" id="UP000433652"/>
    </source>
</evidence>
<dbReference type="Proteomes" id="UP000433652">
    <property type="component" value="Unassembled WGS sequence"/>
</dbReference>
<dbReference type="Gene3D" id="3.60.21.10">
    <property type="match status" value="1"/>
</dbReference>